<dbReference type="PANTHER" id="PTHR43591">
    <property type="entry name" value="METHYLTRANSFERASE"/>
    <property type="match status" value="1"/>
</dbReference>
<dbReference type="InterPro" id="IPR029063">
    <property type="entry name" value="SAM-dependent_MTases_sf"/>
</dbReference>
<keyword evidence="1" id="KW-0489">Methyltransferase</keyword>
<dbReference type="GO" id="GO:0008168">
    <property type="term" value="F:methyltransferase activity"/>
    <property type="evidence" value="ECO:0007669"/>
    <property type="project" value="UniProtKB-KW"/>
</dbReference>
<evidence type="ECO:0000256" key="3">
    <source>
        <dbReference type="ARBA" id="ARBA00022691"/>
    </source>
</evidence>
<keyword evidence="2" id="KW-0808">Transferase</keyword>
<dbReference type="SUPFAM" id="SSF53335">
    <property type="entry name" value="S-adenosyl-L-methionine-dependent methyltransferases"/>
    <property type="match status" value="1"/>
</dbReference>
<name>A0A2R6ACR4_9ARCH</name>
<dbReference type="Pfam" id="PF01209">
    <property type="entry name" value="Ubie_methyltran"/>
    <property type="match status" value="1"/>
</dbReference>
<dbReference type="PROSITE" id="PS01183">
    <property type="entry name" value="UBIE_1"/>
    <property type="match status" value="1"/>
</dbReference>
<dbReference type="Gene3D" id="3.40.50.150">
    <property type="entry name" value="Vaccinia Virus protein VP39"/>
    <property type="match status" value="1"/>
</dbReference>
<dbReference type="InterPro" id="IPR023576">
    <property type="entry name" value="UbiE/COQ5_MeTrFase_CS"/>
</dbReference>
<evidence type="ECO:0008006" key="6">
    <source>
        <dbReference type="Google" id="ProtNLM"/>
    </source>
</evidence>
<reference evidence="4 5" key="1">
    <citation type="submission" date="2017-04" db="EMBL/GenBank/DDBJ databases">
        <title>Novel microbial lineages endemic to geothermal iron-oxide mats fill important gaps in the evolutionary history of Archaea.</title>
        <authorList>
            <person name="Jay Z.J."/>
            <person name="Beam J.P."/>
            <person name="Dlakic M."/>
            <person name="Rusch D.B."/>
            <person name="Kozubal M.A."/>
            <person name="Inskeep W.P."/>
        </authorList>
    </citation>
    <scope>NUCLEOTIDE SEQUENCE [LARGE SCALE GENOMIC DNA]</scope>
    <source>
        <strain evidence="4">OSP_D</strain>
    </source>
</reference>
<dbReference type="InterPro" id="IPR004033">
    <property type="entry name" value="UbiE/COQ5_MeTrFase"/>
</dbReference>
<sequence>MSLVVGGLGNSWRKVVEEALGSLVPVYDKMNKVMSFGKDIEWRKTGIKIAFKGGERILDAGCGPGVMAEVLKQVYPDAKLVLMDALWVMLETAKKRTRGFAQDYVRAVFEKLPFKDQSFDGIMMGFSFRDSKDMESALDELARVLSPQGVLLIVDISKPDNVVARALIGFYWHYLVPVMAMLFAPRFWKHYKVLHTTYTKLPKNSQLKALVQKRFEEVHMITRMMGGLLILVARKPQKTMTWRL</sequence>
<protein>
    <recommendedName>
        <fullName evidence="6">Demethylmenaquinone methyltransferase</fullName>
    </recommendedName>
</protein>
<dbReference type="GO" id="GO:0042181">
    <property type="term" value="P:ketone biosynthetic process"/>
    <property type="evidence" value="ECO:0007669"/>
    <property type="project" value="UniProtKB-ARBA"/>
</dbReference>
<dbReference type="CDD" id="cd02440">
    <property type="entry name" value="AdoMet_MTases"/>
    <property type="match status" value="1"/>
</dbReference>
<evidence type="ECO:0000313" key="4">
    <source>
        <dbReference type="EMBL" id="PSN84192.1"/>
    </source>
</evidence>
<accession>A0A2R6ACR4</accession>
<dbReference type="PROSITE" id="PS51608">
    <property type="entry name" value="SAM_MT_UBIE"/>
    <property type="match status" value="1"/>
</dbReference>
<evidence type="ECO:0000256" key="1">
    <source>
        <dbReference type="ARBA" id="ARBA00022603"/>
    </source>
</evidence>
<organism evidence="4 5">
    <name type="scientific">Candidatus Marsarchaeota G1 archaeon OSP_D</name>
    <dbReference type="NCBI Taxonomy" id="1978155"/>
    <lineage>
        <taxon>Archaea</taxon>
        <taxon>Candidatus Marsarchaeota</taxon>
        <taxon>Candidatus Marsarchaeota group 1</taxon>
    </lineage>
</organism>
<dbReference type="PANTHER" id="PTHR43591:SF24">
    <property type="entry name" value="2-METHOXY-6-POLYPRENYL-1,4-BENZOQUINOL METHYLASE, MITOCHONDRIAL"/>
    <property type="match status" value="1"/>
</dbReference>
<keyword evidence="3" id="KW-0949">S-adenosyl-L-methionine</keyword>
<dbReference type="EMBL" id="NEXC01000006">
    <property type="protein sequence ID" value="PSN84192.1"/>
    <property type="molecule type" value="Genomic_DNA"/>
</dbReference>
<evidence type="ECO:0000256" key="2">
    <source>
        <dbReference type="ARBA" id="ARBA00022679"/>
    </source>
</evidence>
<dbReference type="Proteomes" id="UP000240880">
    <property type="component" value="Unassembled WGS sequence"/>
</dbReference>
<evidence type="ECO:0000313" key="5">
    <source>
        <dbReference type="Proteomes" id="UP000240880"/>
    </source>
</evidence>
<dbReference type="GO" id="GO:0032259">
    <property type="term" value="P:methylation"/>
    <property type="evidence" value="ECO:0007669"/>
    <property type="project" value="UniProtKB-KW"/>
</dbReference>
<proteinExistence type="predicted"/>
<gene>
    <name evidence="4" type="ORF">B9Q01_01815</name>
</gene>
<comment type="caution">
    <text evidence="4">The sequence shown here is derived from an EMBL/GenBank/DDBJ whole genome shotgun (WGS) entry which is preliminary data.</text>
</comment>
<dbReference type="AlphaFoldDB" id="A0A2R6ACR4"/>